<dbReference type="SUPFAM" id="SSF81901">
    <property type="entry name" value="HCP-like"/>
    <property type="match status" value="1"/>
</dbReference>
<accession>A0ABP1RX48</accession>
<reference evidence="3 4" key="1">
    <citation type="submission" date="2024-08" db="EMBL/GenBank/DDBJ databases">
        <authorList>
            <person name="Cucini C."/>
            <person name="Frati F."/>
        </authorList>
    </citation>
    <scope>NUCLEOTIDE SEQUENCE [LARGE SCALE GENOMIC DNA]</scope>
</reference>
<evidence type="ECO:0000313" key="3">
    <source>
        <dbReference type="EMBL" id="CAL8138052.1"/>
    </source>
</evidence>
<evidence type="ECO:0000256" key="2">
    <source>
        <dbReference type="ARBA" id="ARBA00022737"/>
    </source>
</evidence>
<dbReference type="PANTHER" id="PTHR13891:SF1">
    <property type="entry name" value="CYTOCHROME C OXIDASE ASSEMBLY FACTOR 7"/>
    <property type="match status" value="1"/>
</dbReference>
<evidence type="ECO:0000256" key="1">
    <source>
        <dbReference type="ARBA" id="ARBA00008486"/>
    </source>
</evidence>
<comment type="similarity">
    <text evidence="1">Belongs to the hcp beta-lactamase family.</text>
</comment>
<organism evidence="3 4">
    <name type="scientific">Orchesella dallaii</name>
    <dbReference type="NCBI Taxonomy" id="48710"/>
    <lineage>
        <taxon>Eukaryota</taxon>
        <taxon>Metazoa</taxon>
        <taxon>Ecdysozoa</taxon>
        <taxon>Arthropoda</taxon>
        <taxon>Hexapoda</taxon>
        <taxon>Collembola</taxon>
        <taxon>Entomobryomorpha</taxon>
        <taxon>Entomobryoidea</taxon>
        <taxon>Orchesellidae</taxon>
        <taxon>Orchesellinae</taxon>
        <taxon>Orchesella</taxon>
    </lineage>
</organism>
<dbReference type="PANTHER" id="PTHR13891">
    <property type="entry name" value="CYTOCHROME C OXIDASE ASSEMBLY FACTOR 7"/>
    <property type="match status" value="1"/>
</dbReference>
<keyword evidence="2" id="KW-0677">Repeat</keyword>
<evidence type="ECO:0008006" key="5">
    <source>
        <dbReference type="Google" id="ProtNLM"/>
    </source>
</evidence>
<dbReference type="InterPro" id="IPR011990">
    <property type="entry name" value="TPR-like_helical_dom_sf"/>
</dbReference>
<proteinExistence type="inferred from homology"/>
<dbReference type="SMART" id="SM00671">
    <property type="entry name" value="SEL1"/>
    <property type="match status" value="5"/>
</dbReference>
<comment type="caution">
    <text evidence="3">The sequence shown here is derived from an EMBL/GenBank/DDBJ whole genome shotgun (WGS) entry which is preliminary data.</text>
</comment>
<dbReference type="EMBL" id="CAXLJM020000121">
    <property type="protein sequence ID" value="CAL8138052.1"/>
    <property type="molecule type" value="Genomic_DNA"/>
</dbReference>
<sequence length="229" mass="26108">MAYNLKDEADTKEYIENLGTEYRFGCYHEKKPDVCHLLGDFMEAIKQDYEKAGKLYKVNCEDFNWGHSCFKLGNYLFTGKGNFKPDHVKATESFDKGCELGFSDACLHAGLMRTSKISQVPRNHELARDKFDHGCSLNNAQCCFYISGMFLAGIENSNIEKDMEKAFTYSKKACELGNVYACANLSQMYKKGDGVQKDQEKAEQYRKIALEMQDQLTKPFRSISFEEGG</sequence>
<gene>
    <name evidence="3" type="ORF">ODALV1_LOCUS27200</name>
</gene>
<name>A0ABP1RX48_9HEXA</name>
<protein>
    <recommendedName>
        <fullName evidence="5">Cytochrome c oxidase assembly factor 7</fullName>
    </recommendedName>
</protein>
<keyword evidence="4" id="KW-1185">Reference proteome</keyword>
<dbReference type="Proteomes" id="UP001642540">
    <property type="component" value="Unassembled WGS sequence"/>
</dbReference>
<dbReference type="Gene3D" id="1.25.40.10">
    <property type="entry name" value="Tetratricopeptide repeat domain"/>
    <property type="match status" value="1"/>
</dbReference>
<dbReference type="InterPro" id="IPR040239">
    <property type="entry name" value="HcpB-like"/>
</dbReference>
<evidence type="ECO:0000313" key="4">
    <source>
        <dbReference type="Proteomes" id="UP001642540"/>
    </source>
</evidence>
<dbReference type="Pfam" id="PF08238">
    <property type="entry name" value="Sel1"/>
    <property type="match status" value="4"/>
</dbReference>
<dbReference type="InterPro" id="IPR006597">
    <property type="entry name" value="Sel1-like"/>
</dbReference>